<dbReference type="InterPro" id="IPR017853">
    <property type="entry name" value="GH"/>
</dbReference>
<evidence type="ECO:0000256" key="7">
    <source>
        <dbReference type="SAM" id="SignalP"/>
    </source>
</evidence>
<evidence type="ECO:0000313" key="11">
    <source>
        <dbReference type="Proteomes" id="UP000187455"/>
    </source>
</evidence>
<gene>
    <name evidence="10" type="ORF">AYI68_g179</name>
</gene>
<dbReference type="Gene3D" id="3.20.20.300">
    <property type="entry name" value="Glycoside hydrolase, family 3, N-terminal domain"/>
    <property type="match status" value="1"/>
</dbReference>
<dbReference type="Gene3D" id="2.60.40.10">
    <property type="entry name" value="Immunoglobulins"/>
    <property type="match status" value="1"/>
</dbReference>
<evidence type="ECO:0000256" key="2">
    <source>
        <dbReference type="ARBA" id="ARBA00005336"/>
    </source>
</evidence>
<feature type="domain" description="Glycoside hydrolase family 3 C-terminal" evidence="9">
    <location>
        <begin position="472"/>
        <end position="696"/>
    </location>
</feature>
<dbReference type="InterPro" id="IPR036962">
    <property type="entry name" value="Glyco_hydro_3_N_sf"/>
</dbReference>
<comment type="caution">
    <text evidence="10">The sequence shown here is derived from an EMBL/GenBank/DDBJ whole genome shotgun (WGS) entry which is preliminary data.</text>
</comment>
<feature type="chain" id="PRO_5012458153" description="beta-glucosidase" evidence="7">
    <location>
        <begin position="25"/>
        <end position="816"/>
    </location>
</feature>
<dbReference type="EMBL" id="LSSL01000053">
    <property type="protein sequence ID" value="OLY85626.1"/>
    <property type="molecule type" value="Genomic_DNA"/>
</dbReference>
<dbReference type="InterPro" id="IPR051915">
    <property type="entry name" value="Cellulose_Degrad_GH3"/>
</dbReference>
<keyword evidence="5" id="KW-0378">Hydrolase</keyword>
<dbReference type="EC" id="3.2.1.21" evidence="3"/>
<name>A0A1R0H933_9FUNG</name>
<evidence type="ECO:0000256" key="5">
    <source>
        <dbReference type="ARBA" id="ARBA00022801"/>
    </source>
</evidence>
<keyword evidence="4 7" id="KW-0732">Signal</keyword>
<dbReference type="InterPro" id="IPR002772">
    <property type="entry name" value="Glyco_hydro_3_C"/>
</dbReference>
<feature type="domain" description="Glycoside hydrolase family 3 N-terminal" evidence="8">
    <location>
        <begin position="101"/>
        <end position="435"/>
    </location>
</feature>
<proteinExistence type="inferred from homology"/>
<evidence type="ECO:0000259" key="8">
    <source>
        <dbReference type="Pfam" id="PF00933"/>
    </source>
</evidence>
<dbReference type="AlphaFoldDB" id="A0A1R0H933"/>
<reference evidence="10 11" key="1">
    <citation type="journal article" date="2016" name="Mol. Biol. Evol.">
        <title>Genome-Wide Survey of Gut Fungi (Harpellales) Reveals the First Horizontally Transferred Ubiquitin Gene from a Mosquito Host.</title>
        <authorList>
            <person name="Wang Y."/>
            <person name="White M.M."/>
            <person name="Kvist S."/>
            <person name="Moncalvo J.M."/>
        </authorList>
    </citation>
    <scope>NUCLEOTIDE SEQUENCE [LARGE SCALE GENOMIC DNA]</scope>
    <source>
        <strain evidence="10 11">ALG-7-W6</strain>
    </source>
</reference>
<keyword evidence="11" id="KW-1185">Reference proteome</keyword>
<evidence type="ECO:0000256" key="6">
    <source>
        <dbReference type="ARBA" id="ARBA00023295"/>
    </source>
</evidence>
<comment type="similarity">
    <text evidence="2">Belongs to the glycosyl hydrolase 3 family.</text>
</comment>
<dbReference type="Pfam" id="PF01915">
    <property type="entry name" value="Glyco_hydro_3_C"/>
    <property type="match status" value="1"/>
</dbReference>
<dbReference type="PANTHER" id="PTHR30620">
    <property type="entry name" value="PERIPLASMIC BETA-GLUCOSIDASE-RELATED"/>
    <property type="match status" value="1"/>
</dbReference>
<feature type="signal peptide" evidence="7">
    <location>
        <begin position="1"/>
        <end position="24"/>
    </location>
</feature>
<dbReference type="Gene3D" id="3.40.50.1700">
    <property type="entry name" value="Glycoside hydrolase family 3 C-terminal domain"/>
    <property type="match status" value="1"/>
</dbReference>
<dbReference type="SUPFAM" id="SSF51445">
    <property type="entry name" value="(Trans)glycosidases"/>
    <property type="match status" value="1"/>
</dbReference>
<keyword evidence="6" id="KW-0326">Glycosidase</keyword>
<dbReference type="InterPro" id="IPR036881">
    <property type="entry name" value="Glyco_hydro_3_C_sf"/>
</dbReference>
<dbReference type="PRINTS" id="PR00133">
    <property type="entry name" value="GLHYDRLASE3"/>
</dbReference>
<evidence type="ECO:0000259" key="9">
    <source>
        <dbReference type="Pfam" id="PF01915"/>
    </source>
</evidence>
<protein>
    <recommendedName>
        <fullName evidence="3">beta-glucosidase</fullName>
        <ecNumber evidence="3">3.2.1.21</ecNumber>
    </recommendedName>
</protein>
<evidence type="ECO:0000256" key="3">
    <source>
        <dbReference type="ARBA" id="ARBA00012744"/>
    </source>
</evidence>
<dbReference type="InterPro" id="IPR001764">
    <property type="entry name" value="Glyco_hydro_3_N"/>
</dbReference>
<evidence type="ECO:0000256" key="4">
    <source>
        <dbReference type="ARBA" id="ARBA00022729"/>
    </source>
</evidence>
<dbReference type="GO" id="GO:0008422">
    <property type="term" value="F:beta-glucosidase activity"/>
    <property type="evidence" value="ECO:0007669"/>
    <property type="project" value="UniProtKB-EC"/>
</dbReference>
<evidence type="ECO:0000256" key="1">
    <source>
        <dbReference type="ARBA" id="ARBA00000448"/>
    </source>
</evidence>
<dbReference type="GO" id="GO:0009251">
    <property type="term" value="P:glucan catabolic process"/>
    <property type="evidence" value="ECO:0007669"/>
    <property type="project" value="TreeGrafter"/>
</dbReference>
<accession>A0A1R0H933</accession>
<organism evidence="10 11">
    <name type="scientific">Smittium mucronatum</name>
    <dbReference type="NCBI Taxonomy" id="133383"/>
    <lineage>
        <taxon>Eukaryota</taxon>
        <taxon>Fungi</taxon>
        <taxon>Fungi incertae sedis</taxon>
        <taxon>Zoopagomycota</taxon>
        <taxon>Kickxellomycotina</taxon>
        <taxon>Harpellomycetes</taxon>
        <taxon>Harpellales</taxon>
        <taxon>Legeriomycetaceae</taxon>
        <taxon>Smittium</taxon>
    </lineage>
</organism>
<dbReference type="InterPro" id="IPR013783">
    <property type="entry name" value="Ig-like_fold"/>
</dbReference>
<dbReference type="Pfam" id="PF00933">
    <property type="entry name" value="Glyco_hydro_3"/>
    <property type="match status" value="1"/>
</dbReference>
<dbReference type="Proteomes" id="UP000187455">
    <property type="component" value="Unassembled WGS sequence"/>
</dbReference>
<sequence length="816" mass="90311">MVFVSESLLSLAVTVSLLALRANASPFLGISNSSRPEIDVVGPSTMGGVVCLPNFFPMQDFDPMSPKSVDSYSLPQYDESGYIGPSKDIDPDVLALVNNMTLQEKIGQMSVSHVYNFVGCDGQINRTSLEYAFNVLKLGFIFGSPSDAYWRWGFNSPQRFANFSNTIQQIALSSGSKIPVMYGIDSIRGANYVKGATAFPTPLSTAATFNPIHAYNTGKIGAKDTRAAGQQWIYGPGSDLNVNKMWSRNFESYGEDPYLNGQMVYHNVKGLQGNYKKDRSRVAATFKHFIAYSATYNGKDQEPRYVPMNYLLEYHVPPFKKAIEAGAATGMESYGSLNGQDVVSSKNILKNLIRDELEFYGPLSTDSNENFSQFTKHRTAFNASDATIQMFNNTSIDIQLMYDASQFILLTPQLVQSGKVSQSRIDQSVSRILQLKKDIGLFESPYSDPSLIDTVGSLQDVELARDAARESIILLKNENNILPLSPNEKVLYVGYSFNSTRYITGGWNVHAYGPNDYEGDAIYAGYGDTILLGVEKITGQDANWITGYTIDGVRVDGYETIVREARKADKVVFCFGQNAKIQALGNVNTLKMAHDQYDIAKRLAEETTTPIVLLLTQNQPFSLGELSTLADGIINANLPGVYGGLPIAEALFGVFSPSGRQSYTYPKYDYQSMTTYFTPIWNEYAPEFAFGQGFGYNNITYSNITVSSETLSASNPLTVSITATNNGKLPQMEPALMFTTQTIRRGYSPEKYRLRAFDKKLIAPGASYTFTFNLTAQEMMFYNIDLEKVLEEGPVDITINAFNKNAKVKSIYMNGN</sequence>
<dbReference type="SUPFAM" id="SSF52279">
    <property type="entry name" value="Beta-D-glucan exohydrolase, C-terminal domain"/>
    <property type="match status" value="1"/>
</dbReference>
<evidence type="ECO:0000313" key="10">
    <source>
        <dbReference type="EMBL" id="OLY85626.1"/>
    </source>
</evidence>
<dbReference type="OrthoDB" id="416222at2759"/>
<dbReference type="PANTHER" id="PTHR30620:SF16">
    <property type="entry name" value="LYSOSOMAL BETA GLUCOSIDASE"/>
    <property type="match status" value="1"/>
</dbReference>
<comment type="catalytic activity">
    <reaction evidence="1">
        <text>Hydrolysis of terminal, non-reducing beta-D-glucosyl residues with release of beta-D-glucose.</text>
        <dbReference type="EC" id="3.2.1.21"/>
    </reaction>
</comment>
<dbReference type="STRING" id="133383.A0A1R0H933"/>